<evidence type="ECO:0000256" key="5">
    <source>
        <dbReference type="ARBA" id="ARBA00023242"/>
    </source>
</evidence>
<evidence type="ECO:0000256" key="6">
    <source>
        <dbReference type="ARBA" id="ARBA00023274"/>
    </source>
</evidence>
<dbReference type="InterPro" id="IPR011989">
    <property type="entry name" value="ARM-like"/>
</dbReference>
<comment type="subcellular location">
    <subcellularLocation>
        <location evidence="1">Nucleus</location>
        <location evidence="1">Nucleolus</location>
    </subcellularLocation>
</comment>
<keyword evidence="6" id="KW-0687">Ribonucleoprotein</keyword>
<dbReference type="Gene3D" id="1.25.10.10">
    <property type="entry name" value="Leucine-rich Repeat Variant"/>
    <property type="match status" value="1"/>
</dbReference>
<dbReference type="SMART" id="SM01036">
    <property type="entry name" value="BP28CT"/>
    <property type="match status" value="1"/>
</dbReference>
<dbReference type="Pfam" id="PF08146">
    <property type="entry name" value="BP28CT"/>
    <property type="match status" value="1"/>
</dbReference>
<dbReference type="PANTHER" id="PTHR13457:SF1">
    <property type="entry name" value="HEAT REPEAT-CONTAINING PROTEIN 1"/>
    <property type="match status" value="1"/>
</dbReference>
<evidence type="ECO:0000313" key="9">
    <source>
        <dbReference type="Proteomes" id="UP001189624"/>
    </source>
</evidence>
<dbReference type="Gramene" id="rna-AYBTSS11_LOCUS23387">
    <property type="protein sequence ID" value="CAJ1971386.1"/>
    <property type="gene ID" value="gene-AYBTSS11_LOCUS23387"/>
</dbReference>
<name>A0AA86T8A4_9FABA</name>
<feature type="domain" description="BP28 C-terminal" evidence="7">
    <location>
        <begin position="584"/>
        <end position="755"/>
    </location>
</feature>
<gene>
    <name evidence="8" type="ORF">AYBTSS11_LOCUS23387</name>
</gene>
<dbReference type="EMBL" id="OY731405">
    <property type="protein sequence ID" value="CAJ1971386.1"/>
    <property type="molecule type" value="Genomic_DNA"/>
</dbReference>
<dbReference type="InterPro" id="IPR016024">
    <property type="entry name" value="ARM-type_fold"/>
</dbReference>
<dbReference type="GO" id="GO:0045943">
    <property type="term" value="P:positive regulation of transcription by RNA polymerase I"/>
    <property type="evidence" value="ECO:0007669"/>
    <property type="project" value="TreeGrafter"/>
</dbReference>
<dbReference type="AlphaFoldDB" id="A0AA86T8A4"/>
<keyword evidence="4" id="KW-0698">rRNA processing</keyword>
<dbReference type="GO" id="GO:0034455">
    <property type="term" value="C:t-UTP complex"/>
    <property type="evidence" value="ECO:0007669"/>
    <property type="project" value="TreeGrafter"/>
</dbReference>
<proteinExistence type="inferred from homology"/>
<dbReference type="GO" id="GO:0030686">
    <property type="term" value="C:90S preribosome"/>
    <property type="evidence" value="ECO:0007669"/>
    <property type="project" value="TreeGrafter"/>
</dbReference>
<dbReference type="InterPro" id="IPR040191">
    <property type="entry name" value="UTP10"/>
</dbReference>
<accession>A0AA86T8A4</accession>
<evidence type="ECO:0000256" key="3">
    <source>
        <dbReference type="ARBA" id="ARBA00022517"/>
    </source>
</evidence>
<keyword evidence="9" id="KW-1185">Reference proteome</keyword>
<evidence type="ECO:0000259" key="7">
    <source>
        <dbReference type="SMART" id="SM01036"/>
    </source>
</evidence>
<dbReference type="InterPro" id="IPR012954">
    <property type="entry name" value="BP28_C_dom"/>
</dbReference>
<dbReference type="GO" id="GO:0030515">
    <property type="term" value="F:snoRNA binding"/>
    <property type="evidence" value="ECO:0007669"/>
    <property type="project" value="TreeGrafter"/>
</dbReference>
<dbReference type="GO" id="GO:0000462">
    <property type="term" value="P:maturation of SSU-rRNA from tricistronic rRNA transcript (SSU-rRNA, 5.8S rRNA, LSU-rRNA)"/>
    <property type="evidence" value="ECO:0007669"/>
    <property type="project" value="TreeGrafter"/>
</dbReference>
<evidence type="ECO:0000256" key="2">
    <source>
        <dbReference type="ARBA" id="ARBA00010559"/>
    </source>
</evidence>
<keyword evidence="5" id="KW-0539">Nucleus</keyword>
<dbReference type="SUPFAM" id="SSF48371">
    <property type="entry name" value="ARM repeat"/>
    <property type="match status" value="1"/>
</dbReference>
<dbReference type="GO" id="GO:0032040">
    <property type="term" value="C:small-subunit processome"/>
    <property type="evidence" value="ECO:0007669"/>
    <property type="project" value="TreeGrafter"/>
</dbReference>
<reference evidence="8" key="1">
    <citation type="submission" date="2023-10" db="EMBL/GenBank/DDBJ databases">
        <authorList>
            <person name="Domelevo Entfellner J.-B."/>
        </authorList>
    </citation>
    <scope>NUCLEOTIDE SEQUENCE</scope>
</reference>
<dbReference type="Proteomes" id="UP001189624">
    <property type="component" value="Chromosome 8"/>
</dbReference>
<dbReference type="InterPro" id="IPR056473">
    <property type="entry name" value="HEAT_Utp10/HEAT1"/>
</dbReference>
<dbReference type="Pfam" id="PF23243">
    <property type="entry name" value="HEAT_HEATR1"/>
    <property type="match status" value="1"/>
</dbReference>
<protein>
    <recommendedName>
        <fullName evidence="7">BP28 C-terminal domain-containing protein</fullName>
    </recommendedName>
</protein>
<sequence>MTNEINIKLMIECARNSNNDITRNHVFSVLAAIARAFTEEVLEHILDILAVIGEAAVTQIDNHSKHVFEDLISAIVPCWLSKTDDVEKLLQIFMDIFPEIVDHRRLSFVLYLLRTLGERKSLPSLLILLFRSLISRKATCFLNVETADDLKLYTGEWEYKCAVQICEQFSSMICLPSLVMLLEQWRNRDVDQTLLLELFLVMQFSLQKLQDPEFVFMLESGEDVTVIQCDGNAIGVVYLYLFHDEMLFLFSYCDGNGISGALGELMEQVVLFLQLVDARKKHLNFPAIMRRELNETMRAVVRNLTAVMIPYVYFSSIIKLLRYTDDNVGKKALGLFCEAARSHKNVSKHYRSTPSSHLLPMNKTSQESLNKLCVEIMRVLDGSSNTSLKVAAVSALEVVAEIFPSNNNIFSLCLGSVTRYIASHNLAVTSSCLRTTAALINVLGPKALSELPKIMDSLMKSSRQLLSSLDMKPKTNDVLSASNETRVCVLITLEAVLDKLGAFLNPYLANIMELLVLHPEYVSGMDAKVESRAHGARKLLAEKIPVRLALPPLLKLYPAAIEAGDKSLIVVFDMLANIISTMDRSSIVAFHGKVFDLCLVALDLRRQSPTSVENIDVVEKVVHNTMTVLTLKLTESMFKPLLIKSIEWVESEVHETSFTGSIDRAISFYGMVNKLIENHRSLFVPYFKHLLGGCVYHLSDGGAGKVSSVSLKKKARILDDCNIKETGSVSIKGWHLRALILSSLHKCFLYDTGTLKFLDSSNFQANFVETYCLTTCYRSTEYDG</sequence>
<evidence type="ECO:0000256" key="1">
    <source>
        <dbReference type="ARBA" id="ARBA00004604"/>
    </source>
</evidence>
<dbReference type="PANTHER" id="PTHR13457">
    <property type="entry name" value="BAP28"/>
    <property type="match status" value="1"/>
</dbReference>
<evidence type="ECO:0000313" key="8">
    <source>
        <dbReference type="EMBL" id="CAJ1971386.1"/>
    </source>
</evidence>
<evidence type="ECO:0000256" key="4">
    <source>
        <dbReference type="ARBA" id="ARBA00022552"/>
    </source>
</evidence>
<organism evidence="8 9">
    <name type="scientific">Sphenostylis stenocarpa</name>
    <dbReference type="NCBI Taxonomy" id="92480"/>
    <lineage>
        <taxon>Eukaryota</taxon>
        <taxon>Viridiplantae</taxon>
        <taxon>Streptophyta</taxon>
        <taxon>Embryophyta</taxon>
        <taxon>Tracheophyta</taxon>
        <taxon>Spermatophyta</taxon>
        <taxon>Magnoliopsida</taxon>
        <taxon>eudicotyledons</taxon>
        <taxon>Gunneridae</taxon>
        <taxon>Pentapetalae</taxon>
        <taxon>rosids</taxon>
        <taxon>fabids</taxon>
        <taxon>Fabales</taxon>
        <taxon>Fabaceae</taxon>
        <taxon>Papilionoideae</taxon>
        <taxon>50 kb inversion clade</taxon>
        <taxon>NPAAA clade</taxon>
        <taxon>indigoferoid/millettioid clade</taxon>
        <taxon>Phaseoleae</taxon>
        <taxon>Sphenostylis</taxon>
    </lineage>
</organism>
<comment type="similarity">
    <text evidence="2">Belongs to the HEATR1/UTP10 family.</text>
</comment>
<keyword evidence="3" id="KW-0690">Ribosome biogenesis</keyword>